<keyword evidence="3 5" id="KW-1133">Transmembrane helix</keyword>
<keyword evidence="9" id="KW-1185">Reference proteome</keyword>
<protein>
    <recommendedName>
        <fullName evidence="10">NfeD-like C-terminal domain-containing protein</fullName>
    </recommendedName>
</protein>
<evidence type="ECO:0000256" key="5">
    <source>
        <dbReference type="SAM" id="Phobius"/>
    </source>
</evidence>
<reference evidence="8" key="1">
    <citation type="submission" date="2021-01" db="EMBL/GenBank/DDBJ databases">
        <title>Marivirga sp. nov., isolated from intertidal surface sediments.</title>
        <authorList>
            <person name="Zhang M."/>
        </authorList>
    </citation>
    <scope>NUCLEOTIDE SEQUENCE</scope>
    <source>
        <strain evidence="8">SM1354</strain>
    </source>
</reference>
<dbReference type="AlphaFoldDB" id="A0A937AGK3"/>
<evidence type="ECO:0008006" key="10">
    <source>
        <dbReference type="Google" id="ProtNLM"/>
    </source>
</evidence>
<gene>
    <name evidence="8" type="ORF">JKP34_07930</name>
</gene>
<dbReference type="InterPro" id="IPR052165">
    <property type="entry name" value="Membrane_assoc_protease"/>
</dbReference>
<evidence type="ECO:0000313" key="9">
    <source>
        <dbReference type="Proteomes" id="UP000642920"/>
    </source>
</evidence>
<dbReference type="PANTHER" id="PTHR33507">
    <property type="entry name" value="INNER MEMBRANE PROTEIN YBBJ"/>
    <property type="match status" value="1"/>
</dbReference>
<dbReference type="GO" id="GO:0005886">
    <property type="term" value="C:plasma membrane"/>
    <property type="evidence" value="ECO:0007669"/>
    <property type="project" value="TreeGrafter"/>
</dbReference>
<dbReference type="Proteomes" id="UP000642920">
    <property type="component" value="Unassembled WGS sequence"/>
</dbReference>
<name>A0A937AGK3_9BACT</name>
<dbReference type="RefSeq" id="WP_201919560.1">
    <property type="nucleotide sequence ID" value="NZ_JAERQG010000002.1"/>
</dbReference>
<feature type="domain" description="NfeD integral membrane" evidence="7">
    <location>
        <begin position="5"/>
        <end position="69"/>
    </location>
</feature>
<evidence type="ECO:0000313" key="8">
    <source>
        <dbReference type="EMBL" id="MBL0765174.1"/>
    </source>
</evidence>
<proteinExistence type="predicted"/>
<evidence type="ECO:0000256" key="3">
    <source>
        <dbReference type="ARBA" id="ARBA00022989"/>
    </source>
</evidence>
<feature type="transmembrane region" description="Helical" evidence="5">
    <location>
        <begin position="27"/>
        <end position="45"/>
    </location>
</feature>
<keyword evidence="2 5" id="KW-0812">Transmembrane</keyword>
<comment type="subcellular location">
    <subcellularLocation>
        <location evidence="1">Membrane</location>
        <topology evidence="1">Multi-pass membrane protein</topology>
    </subcellularLocation>
</comment>
<comment type="caution">
    <text evidence="8">The sequence shown here is derived from an EMBL/GenBank/DDBJ whole genome shotgun (WGS) entry which is preliminary data.</text>
</comment>
<dbReference type="InterPro" id="IPR002810">
    <property type="entry name" value="NfeD-like_C"/>
</dbReference>
<sequence>MLGIIVLILIGLLLIIAELIFVPGTTFVGVIGLLCTIIGIFLVFADYGNTAGYWTVGGTLVVTVAAIIYSFQSKSWDRFSLKSAIRSRVNDQDIYNFQVGEKGKTVSDLKPVGKAEIFGKIYEVRSKGDWIGAGQEIQVTKVDHKRIFVEPINN</sequence>
<feature type="transmembrane region" description="Helical" evidence="5">
    <location>
        <begin position="52"/>
        <end position="71"/>
    </location>
</feature>
<dbReference type="PANTHER" id="PTHR33507:SF3">
    <property type="entry name" value="INNER MEMBRANE PROTEIN YBBJ"/>
    <property type="match status" value="1"/>
</dbReference>
<accession>A0A937AGK3</accession>
<dbReference type="InterPro" id="IPR012340">
    <property type="entry name" value="NA-bd_OB-fold"/>
</dbReference>
<evidence type="ECO:0000256" key="2">
    <source>
        <dbReference type="ARBA" id="ARBA00022692"/>
    </source>
</evidence>
<evidence type="ECO:0000259" key="6">
    <source>
        <dbReference type="Pfam" id="PF01957"/>
    </source>
</evidence>
<organism evidence="8 9">
    <name type="scientific">Marivirga atlantica</name>
    <dbReference type="NCBI Taxonomy" id="1548457"/>
    <lineage>
        <taxon>Bacteria</taxon>
        <taxon>Pseudomonadati</taxon>
        <taxon>Bacteroidota</taxon>
        <taxon>Cytophagia</taxon>
        <taxon>Cytophagales</taxon>
        <taxon>Marivirgaceae</taxon>
        <taxon>Marivirga</taxon>
    </lineage>
</organism>
<dbReference type="InterPro" id="IPR056739">
    <property type="entry name" value="NfeD_membrane"/>
</dbReference>
<dbReference type="Pfam" id="PF24961">
    <property type="entry name" value="NfeD_membrane"/>
    <property type="match status" value="1"/>
</dbReference>
<dbReference type="SUPFAM" id="SSF141322">
    <property type="entry name" value="NfeD domain-like"/>
    <property type="match status" value="1"/>
</dbReference>
<evidence type="ECO:0000256" key="4">
    <source>
        <dbReference type="ARBA" id="ARBA00023136"/>
    </source>
</evidence>
<evidence type="ECO:0000259" key="7">
    <source>
        <dbReference type="Pfam" id="PF24961"/>
    </source>
</evidence>
<evidence type="ECO:0000256" key="1">
    <source>
        <dbReference type="ARBA" id="ARBA00004141"/>
    </source>
</evidence>
<keyword evidence="4 5" id="KW-0472">Membrane</keyword>
<dbReference type="Pfam" id="PF01957">
    <property type="entry name" value="NfeD"/>
    <property type="match status" value="1"/>
</dbReference>
<feature type="domain" description="NfeD-like C-terminal" evidence="6">
    <location>
        <begin position="99"/>
        <end position="151"/>
    </location>
</feature>
<dbReference type="EMBL" id="JAERQG010000002">
    <property type="protein sequence ID" value="MBL0765174.1"/>
    <property type="molecule type" value="Genomic_DNA"/>
</dbReference>
<dbReference type="Gene3D" id="2.40.50.140">
    <property type="entry name" value="Nucleic acid-binding proteins"/>
    <property type="match status" value="1"/>
</dbReference>